<dbReference type="Gene3D" id="3.40.710.10">
    <property type="entry name" value="DD-peptidase/beta-lactamase superfamily"/>
    <property type="match status" value="1"/>
</dbReference>
<dbReference type="InterPro" id="IPR012907">
    <property type="entry name" value="Peptidase_S11_C"/>
</dbReference>
<evidence type="ECO:0000256" key="10">
    <source>
        <dbReference type="ARBA" id="ARBA00023316"/>
    </source>
</evidence>
<dbReference type="EC" id="3.4.16.4" evidence="3"/>
<keyword evidence="8" id="KW-0133">Cell shape</keyword>
<dbReference type="PANTHER" id="PTHR21581:SF11">
    <property type="entry name" value="D-ALANYL-D-ALANINE CARBOXYPEPTIDASE DACA"/>
    <property type="match status" value="1"/>
</dbReference>
<feature type="active site" description="Proton acceptor" evidence="12">
    <location>
        <position position="67"/>
    </location>
</feature>
<dbReference type="GO" id="GO:0008360">
    <property type="term" value="P:regulation of cell shape"/>
    <property type="evidence" value="ECO:0007669"/>
    <property type="project" value="UniProtKB-KW"/>
</dbReference>
<dbReference type="Proteomes" id="UP000196118">
    <property type="component" value="Chromosome"/>
</dbReference>
<keyword evidence="4 15" id="KW-0121">Carboxypeptidase</keyword>
<feature type="binding site" evidence="13">
    <location>
        <position position="257"/>
    </location>
    <ligand>
        <name>substrate</name>
    </ligand>
</feature>
<reference evidence="15 16" key="1">
    <citation type="submission" date="2017-05" db="EMBL/GenBank/DDBJ databases">
        <title>Genome sequence of Pediococcus pentosaceus strain SRCM100892.</title>
        <authorList>
            <person name="Cho S.H."/>
        </authorList>
    </citation>
    <scope>NUCLEOTIDE SEQUENCE [LARGE SCALE GENOMIC DNA]</scope>
    <source>
        <strain evidence="15 16">SRCM100892</strain>
    </source>
</reference>
<keyword evidence="5" id="KW-0645">Protease</keyword>
<gene>
    <name evidence="15" type="primary">dacC</name>
    <name evidence="15" type="ORF">S100892_00290</name>
</gene>
<dbReference type="InterPro" id="IPR012338">
    <property type="entry name" value="Beta-lactam/transpept-like"/>
</dbReference>
<dbReference type="Pfam" id="PF07943">
    <property type="entry name" value="PBP5_C"/>
    <property type="match status" value="1"/>
</dbReference>
<sequence length="418" mass="46034">MKKLYTMLIAFLMMMPSFAPALAAENNESVIEATTSNITAKSAIAVDENTGQILYSKDENTVRPIASMSKIVAAYLIMKSVKEGQMHWNQRVSINKSLEEVSNNSELTNVPLSSNQTYTVRNLLDASLIYSANAAILALGKAQAGTSEKFVNEMRATVKKWGIKDAKLYNAAGLLESQVGSEKYPGTSGNIENEMSAKDMAIVISHVLKEFPEILNITKIQKTTFNTGKEELEITNHNELLKGAEQYETKYQIDGLKTGTSDKAGEDFSATGKIKGHRVISVVLGSSENRRFTDTKTIWNALMTKLVVLSSNLKNQASVKINSAKVADVKLELAQPLDYWVPKGRSEKLHVNAIKLNDPKQKAPIKHSKVIATANVKGNQDQFLENGKGVHVKLKPTQDVKKANIFVRLGRSIADWFS</sequence>
<dbReference type="InterPro" id="IPR037167">
    <property type="entry name" value="Peptidase_S11_C_sf"/>
</dbReference>
<dbReference type="GO" id="GO:0071555">
    <property type="term" value="P:cell wall organization"/>
    <property type="evidence" value="ECO:0007669"/>
    <property type="project" value="UniProtKB-KW"/>
</dbReference>
<protein>
    <recommendedName>
        <fullName evidence="3">serine-type D-Ala-D-Ala carboxypeptidase</fullName>
        <ecNumber evidence="3">3.4.16.4</ecNumber>
    </recommendedName>
</protein>
<comment type="similarity">
    <text evidence="2 14">Belongs to the peptidase S11 family.</text>
</comment>
<evidence type="ECO:0000256" key="8">
    <source>
        <dbReference type="ARBA" id="ARBA00022960"/>
    </source>
</evidence>
<dbReference type="InterPro" id="IPR018044">
    <property type="entry name" value="Peptidase_S11"/>
</dbReference>
<evidence type="ECO:0000256" key="5">
    <source>
        <dbReference type="ARBA" id="ARBA00022670"/>
    </source>
</evidence>
<evidence type="ECO:0000256" key="2">
    <source>
        <dbReference type="ARBA" id="ARBA00007164"/>
    </source>
</evidence>
<organism evidence="15 16">
    <name type="scientific">Pediococcus pentosaceus</name>
    <dbReference type="NCBI Taxonomy" id="1255"/>
    <lineage>
        <taxon>Bacteria</taxon>
        <taxon>Bacillati</taxon>
        <taxon>Bacillota</taxon>
        <taxon>Bacilli</taxon>
        <taxon>Lactobacillales</taxon>
        <taxon>Lactobacillaceae</taxon>
        <taxon>Pediococcus</taxon>
    </lineage>
</organism>
<evidence type="ECO:0000256" key="14">
    <source>
        <dbReference type="RuleBase" id="RU004016"/>
    </source>
</evidence>
<evidence type="ECO:0000256" key="7">
    <source>
        <dbReference type="ARBA" id="ARBA00022801"/>
    </source>
</evidence>
<evidence type="ECO:0000256" key="11">
    <source>
        <dbReference type="ARBA" id="ARBA00034000"/>
    </source>
</evidence>
<keyword evidence="10" id="KW-0961">Cell wall biogenesis/degradation</keyword>
<dbReference type="AlphaFoldDB" id="A0A1Y0VL70"/>
<dbReference type="Gene3D" id="2.60.410.10">
    <property type="entry name" value="D-Ala-D-Ala carboxypeptidase, C-terminal domain"/>
    <property type="match status" value="1"/>
</dbReference>
<evidence type="ECO:0000256" key="6">
    <source>
        <dbReference type="ARBA" id="ARBA00022729"/>
    </source>
</evidence>
<comment type="pathway">
    <text evidence="1">Cell wall biogenesis; peptidoglycan biosynthesis.</text>
</comment>
<dbReference type="GO" id="GO:0006508">
    <property type="term" value="P:proteolysis"/>
    <property type="evidence" value="ECO:0007669"/>
    <property type="project" value="UniProtKB-KW"/>
</dbReference>
<accession>A0A1Y0VL70</accession>
<evidence type="ECO:0000313" key="15">
    <source>
        <dbReference type="EMBL" id="ARW18895.1"/>
    </source>
</evidence>
<proteinExistence type="inferred from homology"/>
<dbReference type="EMBL" id="CP021474">
    <property type="protein sequence ID" value="ARW18895.1"/>
    <property type="molecule type" value="Genomic_DNA"/>
</dbReference>
<name>A0A1Y0VL70_PEDPE</name>
<keyword evidence="7 15" id="KW-0378">Hydrolase</keyword>
<dbReference type="PANTHER" id="PTHR21581">
    <property type="entry name" value="D-ALANYL-D-ALANINE CARBOXYPEPTIDASE"/>
    <property type="match status" value="1"/>
</dbReference>
<dbReference type="InterPro" id="IPR001967">
    <property type="entry name" value="Peptidase_S11_N"/>
</dbReference>
<dbReference type="GO" id="GO:0009252">
    <property type="term" value="P:peptidoglycan biosynthetic process"/>
    <property type="evidence" value="ECO:0007669"/>
    <property type="project" value="UniProtKB-UniPathway"/>
</dbReference>
<evidence type="ECO:0000256" key="13">
    <source>
        <dbReference type="PIRSR" id="PIRSR618044-2"/>
    </source>
</evidence>
<evidence type="ECO:0000313" key="16">
    <source>
        <dbReference type="Proteomes" id="UP000196118"/>
    </source>
</evidence>
<comment type="catalytic activity">
    <reaction evidence="11">
        <text>Preferential cleavage: (Ac)2-L-Lys-D-Ala-|-D-Ala. Also transpeptidation of peptidyl-alanyl moieties that are N-acyl substituents of D-alanine.</text>
        <dbReference type="EC" id="3.4.16.4"/>
    </reaction>
</comment>
<dbReference type="Pfam" id="PF00768">
    <property type="entry name" value="Peptidase_S11"/>
    <property type="match status" value="1"/>
</dbReference>
<dbReference type="PRINTS" id="PR00725">
    <property type="entry name" value="DADACBPTASE1"/>
</dbReference>
<evidence type="ECO:0000256" key="12">
    <source>
        <dbReference type="PIRSR" id="PIRSR618044-1"/>
    </source>
</evidence>
<dbReference type="RefSeq" id="WP_023440814.1">
    <property type="nucleotide sequence ID" value="NZ_CP085178.1"/>
</dbReference>
<dbReference type="UniPathway" id="UPA00219"/>
<dbReference type="SUPFAM" id="SSF56601">
    <property type="entry name" value="beta-lactamase/transpeptidase-like"/>
    <property type="match status" value="1"/>
</dbReference>
<feature type="active site" description="Proton acceptor" evidence="12">
    <location>
        <position position="70"/>
    </location>
</feature>
<evidence type="ECO:0000256" key="1">
    <source>
        <dbReference type="ARBA" id="ARBA00004752"/>
    </source>
</evidence>
<dbReference type="GO" id="GO:0009002">
    <property type="term" value="F:serine-type D-Ala-D-Ala carboxypeptidase activity"/>
    <property type="evidence" value="ECO:0007669"/>
    <property type="project" value="UniProtKB-EC"/>
</dbReference>
<keyword evidence="9" id="KW-0573">Peptidoglycan synthesis</keyword>
<feature type="active site" evidence="12">
    <location>
        <position position="131"/>
    </location>
</feature>
<evidence type="ECO:0000256" key="4">
    <source>
        <dbReference type="ARBA" id="ARBA00022645"/>
    </source>
</evidence>
<evidence type="ECO:0000256" key="3">
    <source>
        <dbReference type="ARBA" id="ARBA00012448"/>
    </source>
</evidence>
<keyword evidence="6" id="KW-0732">Signal</keyword>
<evidence type="ECO:0000256" key="9">
    <source>
        <dbReference type="ARBA" id="ARBA00022984"/>
    </source>
</evidence>